<dbReference type="InParanoid" id="A0A0C2ZLH3"/>
<protein>
    <recommendedName>
        <fullName evidence="5">Secreted protein</fullName>
    </recommendedName>
</protein>
<dbReference type="EMBL" id="KN822179">
    <property type="protein sequence ID" value="KIM53502.1"/>
    <property type="molecule type" value="Genomic_DNA"/>
</dbReference>
<feature type="region of interest" description="Disordered" evidence="1">
    <location>
        <begin position="53"/>
        <end position="140"/>
    </location>
</feature>
<keyword evidence="4" id="KW-1185">Reference proteome</keyword>
<accession>A0A0C2ZLH3</accession>
<evidence type="ECO:0000256" key="1">
    <source>
        <dbReference type="SAM" id="MobiDB-lite"/>
    </source>
</evidence>
<sequence>MDSFVRHFRVLFVISSLMQGTRCAIVVHASPTFLLASLHPVIHTHLHNSIGPGAEDVSDRTISHSRPSHKLTLAENTSRSPFPGALAASATSSNLPSDQRCPNQHRREMPMSRTMAPPFSARSSSMTLQPRSPSTFRNRGVTKSGTERLVFAFS</sequence>
<feature type="compositionally biased region" description="Polar residues" evidence="1">
    <location>
        <begin position="89"/>
        <end position="102"/>
    </location>
</feature>
<dbReference type="Proteomes" id="UP000053989">
    <property type="component" value="Unassembled WGS sequence"/>
</dbReference>
<organism evidence="3 4">
    <name type="scientific">Scleroderma citrinum Foug A</name>
    <dbReference type="NCBI Taxonomy" id="1036808"/>
    <lineage>
        <taxon>Eukaryota</taxon>
        <taxon>Fungi</taxon>
        <taxon>Dikarya</taxon>
        <taxon>Basidiomycota</taxon>
        <taxon>Agaricomycotina</taxon>
        <taxon>Agaricomycetes</taxon>
        <taxon>Agaricomycetidae</taxon>
        <taxon>Boletales</taxon>
        <taxon>Sclerodermatineae</taxon>
        <taxon>Sclerodermataceae</taxon>
        <taxon>Scleroderma</taxon>
    </lineage>
</organism>
<name>A0A0C2ZLH3_9AGAM</name>
<dbReference type="HOGENOM" id="CLU_1705296_0_0_1"/>
<gene>
    <name evidence="3" type="ORF">SCLCIDRAFT_433632</name>
</gene>
<dbReference type="AlphaFoldDB" id="A0A0C2ZLH3"/>
<proteinExistence type="predicted"/>
<keyword evidence="2" id="KW-0732">Signal</keyword>
<reference evidence="4" key="2">
    <citation type="submission" date="2015-01" db="EMBL/GenBank/DDBJ databases">
        <title>Evolutionary Origins and Diversification of the Mycorrhizal Mutualists.</title>
        <authorList>
            <consortium name="DOE Joint Genome Institute"/>
            <consortium name="Mycorrhizal Genomics Consortium"/>
            <person name="Kohler A."/>
            <person name="Kuo A."/>
            <person name="Nagy L.G."/>
            <person name="Floudas D."/>
            <person name="Copeland A."/>
            <person name="Barry K.W."/>
            <person name="Cichocki N."/>
            <person name="Veneault-Fourrey C."/>
            <person name="LaButti K."/>
            <person name="Lindquist E.A."/>
            <person name="Lipzen A."/>
            <person name="Lundell T."/>
            <person name="Morin E."/>
            <person name="Murat C."/>
            <person name="Riley R."/>
            <person name="Ohm R."/>
            <person name="Sun H."/>
            <person name="Tunlid A."/>
            <person name="Henrissat B."/>
            <person name="Grigoriev I.V."/>
            <person name="Hibbett D.S."/>
            <person name="Martin F."/>
        </authorList>
    </citation>
    <scope>NUCLEOTIDE SEQUENCE [LARGE SCALE GENOMIC DNA]</scope>
    <source>
        <strain evidence="4">Foug A</strain>
    </source>
</reference>
<reference evidence="3 4" key="1">
    <citation type="submission" date="2014-04" db="EMBL/GenBank/DDBJ databases">
        <authorList>
            <consortium name="DOE Joint Genome Institute"/>
            <person name="Kuo A."/>
            <person name="Kohler A."/>
            <person name="Nagy L.G."/>
            <person name="Floudas D."/>
            <person name="Copeland A."/>
            <person name="Barry K.W."/>
            <person name="Cichocki N."/>
            <person name="Veneault-Fourrey C."/>
            <person name="LaButti K."/>
            <person name="Lindquist E.A."/>
            <person name="Lipzen A."/>
            <person name="Lundell T."/>
            <person name="Morin E."/>
            <person name="Murat C."/>
            <person name="Sun H."/>
            <person name="Tunlid A."/>
            <person name="Henrissat B."/>
            <person name="Grigoriev I.V."/>
            <person name="Hibbett D.S."/>
            <person name="Martin F."/>
            <person name="Nordberg H.P."/>
            <person name="Cantor M.N."/>
            <person name="Hua S.X."/>
        </authorList>
    </citation>
    <scope>NUCLEOTIDE SEQUENCE [LARGE SCALE GENOMIC DNA]</scope>
    <source>
        <strain evidence="3 4">Foug A</strain>
    </source>
</reference>
<evidence type="ECO:0000313" key="3">
    <source>
        <dbReference type="EMBL" id="KIM53502.1"/>
    </source>
</evidence>
<evidence type="ECO:0000256" key="2">
    <source>
        <dbReference type="SAM" id="SignalP"/>
    </source>
</evidence>
<feature type="compositionally biased region" description="Polar residues" evidence="1">
    <location>
        <begin position="121"/>
        <end position="140"/>
    </location>
</feature>
<evidence type="ECO:0008006" key="5">
    <source>
        <dbReference type="Google" id="ProtNLM"/>
    </source>
</evidence>
<evidence type="ECO:0000313" key="4">
    <source>
        <dbReference type="Proteomes" id="UP000053989"/>
    </source>
</evidence>
<feature type="chain" id="PRO_5002160189" description="Secreted protein" evidence="2">
    <location>
        <begin position="24"/>
        <end position="154"/>
    </location>
</feature>
<feature type="signal peptide" evidence="2">
    <location>
        <begin position="1"/>
        <end position="23"/>
    </location>
</feature>